<feature type="compositionally biased region" description="Basic and acidic residues" evidence="1">
    <location>
        <begin position="500"/>
        <end position="530"/>
    </location>
</feature>
<feature type="compositionally biased region" description="Basic and acidic residues" evidence="1">
    <location>
        <begin position="740"/>
        <end position="753"/>
    </location>
</feature>
<dbReference type="EMBL" id="MVGC01000563">
    <property type="protein sequence ID" value="RJE18375.1"/>
    <property type="molecule type" value="Genomic_DNA"/>
</dbReference>
<evidence type="ECO:0000313" key="2">
    <source>
        <dbReference type="EMBL" id="RJE18375.1"/>
    </source>
</evidence>
<dbReference type="OrthoDB" id="5288142at2759"/>
<keyword evidence="3" id="KW-1185">Reference proteome</keyword>
<feature type="region of interest" description="Disordered" evidence="1">
    <location>
        <begin position="643"/>
        <end position="704"/>
    </location>
</feature>
<organism evidence="2 3">
    <name type="scientific">Aspergillus sclerotialis</name>
    <dbReference type="NCBI Taxonomy" id="2070753"/>
    <lineage>
        <taxon>Eukaryota</taxon>
        <taxon>Fungi</taxon>
        <taxon>Dikarya</taxon>
        <taxon>Ascomycota</taxon>
        <taxon>Pezizomycotina</taxon>
        <taxon>Eurotiomycetes</taxon>
        <taxon>Eurotiomycetidae</taxon>
        <taxon>Eurotiales</taxon>
        <taxon>Aspergillaceae</taxon>
        <taxon>Aspergillus</taxon>
        <taxon>Aspergillus subgen. Polypaecilum</taxon>
    </lineage>
</organism>
<reference evidence="3" key="1">
    <citation type="submission" date="2017-02" db="EMBL/GenBank/DDBJ databases">
        <authorList>
            <person name="Tafer H."/>
            <person name="Lopandic K."/>
        </authorList>
    </citation>
    <scope>NUCLEOTIDE SEQUENCE [LARGE SCALE GENOMIC DNA]</scope>
    <source>
        <strain evidence="3">CBS 366.77</strain>
    </source>
</reference>
<name>A0A3A2ZKH3_9EURO</name>
<feature type="compositionally biased region" description="Basic and acidic residues" evidence="1">
    <location>
        <begin position="169"/>
        <end position="178"/>
    </location>
</feature>
<proteinExistence type="predicted"/>
<gene>
    <name evidence="2" type="ORF">PHISCL_09285</name>
</gene>
<feature type="region of interest" description="Disordered" evidence="1">
    <location>
        <begin position="1"/>
        <end position="64"/>
    </location>
</feature>
<sequence>MVYNVVAQADHDAASNASDSDASRSSSPQNHQTNDFYQVPLHTDNAGGRDHMKPASSHDDSSLRRLGSMIRSMTDTSYDIVEDDDYETVDPSGRPNSLQRATLPNFDSYLHSTPPDPPLRCASSDHPVPLSHPMPDLQSFQGAYAGNVERLERSAECLSSSSADIGSEIRKMDLEQKRRSYSSASNSNSIMRSASGSQLAQISEPGHEQSYGHLIDRVRNAPMLPPVEIPVHIQHEFAQHDFSHVGQTDVAVGEGQIERPSSAASNDTFQQARALFTDFDGVHFVSHDNGSEPTRNVSLTKPPLATGSEPHKEPQTGENMVYYPAPVPMMLNLPPRLSRKPISEREKRRTQLLSSVPVENRKSAPWLTEQDQEEGNDRQSKPATDMPPHLRASVFFEQPAVPVDVEVKQSSAVATLDSILDASARAPVSAFTDHPFAGHLGSEVYGKSKSKSASKVLAEQKKKDRSRNTLVSNRHTLPPGPNESTATVNALPKQPETEAPDVHETTALRSDSDRDRVHDDSNSEEHHSESNDDGEESEYSDEEPEYVGQPNTLLAELQLRKQELKQRRRTAANSVGLHTTLLELDAVAQKQSEHRRQKRVTLAWEAPDLNKHEDEENEDVPLAMLYPEKANQSEETRPLGLMEKRELEESEPLSRRRARLRGEAPIDPPPGLRTRPSTMAFQPTDEAAEPESENEGETLGQRLKRMKAKDRNSAAVESEFTAEVLAELNHLNGDDEKEEEKEKQKEKEKKVLPEEETLAQRRARLQGETKTQRGMNPTANTARKSMVNLSQARPVTGSLQPSFDPAPYRSSMDPRLYGNRMSMYQAPSHFGNMPPQAAGFSQHPGYAMANPYGYTANHPNTFYSDAILGMNNLAYTMSGSYYKEPKPVIDPGQREMIDRWRQSIK</sequence>
<feature type="region of interest" description="Disordered" evidence="1">
    <location>
        <begin position="286"/>
        <end position="320"/>
    </location>
</feature>
<dbReference type="STRING" id="2070753.A0A3A2ZKH3"/>
<dbReference type="AlphaFoldDB" id="A0A3A2ZKH3"/>
<protein>
    <submittedName>
        <fullName evidence="2">Uncharacterized protein</fullName>
    </submittedName>
</protein>
<feature type="region of interest" description="Disordered" evidence="1">
    <location>
        <begin position="169"/>
        <end position="206"/>
    </location>
</feature>
<feature type="compositionally biased region" description="Low complexity" evidence="1">
    <location>
        <begin position="14"/>
        <end position="27"/>
    </location>
</feature>
<feature type="compositionally biased region" description="Acidic residues" evidence="1">
    <location>
        <begin position="531"/>
        <end position="545"/>
    </location>
</feature>
<accession>A0A3A2ZKH3</accession>
<feature type="region of interest" description="Disordered" evidence="1">
    <location>
        <begin position="438"/>
        <end position="547"/>
    </location>
</feature>
<evidence type="ECO:0000256" key="1">
    <source>
        <dbReference type="SAM" id="MobiDB-lite"/>
    </source>
</evidence>
<dbReference type="Proteomes" id="UP000266188">
    <property type="component" value="Unassembled WGS sequence"/>
</dbReference>
<feature type="region of interest" description="Disordered" evidence="1">
    <location>
        <begin position="334"/>
        <end position="387"/>
    </location>
</feature>
<comment type="caution">
    <text evidence="2">The sequence shown here is derived from an EMBL/GenBank/DDBJ whole genome shotgun (WGS) entry which is preliminary data.</text>
</comment>
<feature type="compositionally biased region" description="Low complexity" evidence="1">
    <location>
        <begin position="181"/>
        <end position="197"/>
    </location>
</feature>
<feature type="compositionally biased region" description="Acidic residues" evidence="1">
    <location>
        <begin position="686"/>
        <end position="696"/>
    </location>
</feature>
<feature type="compositionally biased region" description="Basic and acidic residues" evidence="1">
    <location>
        <begin position="47"/>
        <end position="63"/>
    </location>
</feature>
<feature type="region of interest" description="Disordered" evidence="1">
    <location>
        <begin position="729"/>
        <end position="778"/>
    </location>
</feature>
<evidence type="ECO:0000313" key="3">
    <source>
        <dbReference type="Proteomes" id="UP000266188"/>
    </source>
</evidence>